<feature type="transmembrane region" description="Helical" evidence="1">
    <location>
        <begin position="12"/>
        <end position="30"/>
    </location>
</feature>
<sequence>MAEDSKRITGGFLTLVVGLLIVLAGVFLGGNLVVMAVGGLVGLLGVSALALGAFALEAENGSHHDSSSSGSQH</sequence>
<dbReference type="Proteomes" id="UP000250088">
    <property type="component" value="Chromosome"/>
</dbReference>
<dbReference type="RefSeq" id="WP_086889760.1">
    <property type="nucleotide sequence ID" value="NZ_CP019893.1"/>
</dbReference>
<protein>
    <submittedName>
        <fullName evidence="2">Uncharacterized protein</fullName>
    </submittedName>
</protein>
<evidence type="ECO:0000256" key="1">
    <source>
        <dbReference type="SAM" id="Phobius"/>
    </source>
</evidence>
<organism evidence="2 3">
    <name type="scientific">Natrarchaeobaculum aegyptiacum</name>
    <dbReference type="NCBI Taxonomy" id="745377"/>
    <lineage>
        <taxon>Archaea</taxon>
        <taxon>Methanobacteriati</taxon>
        <taxon>Methanobacteriota</taxon>
        <taxon>Stenosarchaea group</taxon>
        <taxon>Halobacteria</taxon>
        <taxon>Halobacteriales</taxon>
        <taxon>Natrialbaceae</taxon>
        <taxon>Natrarchaeobaculum</taxon>
    </lineage>
</organism>
<keyword evidence="1" id="KW-0812">Transmembrane</keyword>
<proteinExistence type="predicted"/>
<keyword evidence="1" id="KW-1133">Transmembrane helix</keyword>
<dbReference type="EMBL" id="CP019893">
    <property type="protein sequence ID" value="ARS91389.1"/>
    <property type="molecule type" value="Genomic_DNA"/>
</dbReference>
<dbReference type="AlphaFoldDB" id="A0A2Z2HVR4"/>
<evidence type="ECO:0000313" key="2">
    <source>
        <dbReference type="EMBL" id="ARS91389.1"/>
    </source>
</evidence>
<feature type="transmembrane region" description="Helical" evidence="1">
    <location>
        <begin position="36"/>
        <end position="56"/>
    </location>
</feature>
<dbReference type="KEGG" id="naj:B1756_17795"/>
<accession>A0A2Z2HVR4</accession>
<reference evidence="3" key="1">
    <citation type="submission" date="2017-02" db="EMBL/GenBank/DDBJ databases">
        <title>Natronthermophilus aegyptiacus gen. nov.,sp. nov., an aerobic, extremely halophilic alkalithermophilic archaeon isolated from the athalassohaline Wadi An Natrun, Egypt.</title>
        <authorList>
            <person name="Zhao B."/>
        </authorList>
    </citation>
    <scope>NUCLEOTIDE SEQUENCE [LARGE SCALE GENOMIC DNA]</scope>
    <source>
        <strain evidence="3">JW/NM-HA 15</strain>
    </source>
</reference>
<gene>
    <name evidence="2" type="ORF">B1756_17795</name>
</gene>
<keyword evidence="3" id="KW-1185">Reference proteome</keyword>
<name>A0A2Z2HVR4_9EURY</name>
<dbReference type="GeneID" id="32895966"/>
<evidence type="ECO:0000313" key="3">
    <source>
        <dbReference type="Proteomes" id="UP000250088"/>
    </source>
</evidence>
<keyword evidence="1" id="KW-0472">Membrane</keyword>